<reference evidence="2" key="1">
    <citation type="submission" date="2023-10" db="EMBL/GenBank/DDBJ databases">
        <title>Genome assembly of Pristionchus species.</title>
        <authorList>
            <person name="Yoshida K."/>
            <person name="Sommer R.J."/>
        </authorList>
    </citation>
    <scope>NUCLEOTIDE SEQUENCE</scope>
    <source>
        <strain evidence="2">RS5133</strain>
    </source>
</reference>
<sequence length="71" mass="7986">MRCRKKKEETTERGVTRKYSAPNVIQIGPHEVHDEAKEDVPLLPSKSPNPDTPDTPNKNEDLEEAPPVLIV</sequence>
<dbReference type="AlphaFoldDB" id="A0AAV5W3F2"/>
<feature type="compositionally biased region" description="Basic and acidic residues" evidence="1">
    <location>
        <begin position="30"/>
        <end position="40"/>
    </location>
</feature>
<proteinExistence type="predicted"/>
<dbReference type="Proteomes" id="UP001432322">
    <property type="component" value="Unassembled WGS sequence"/>
</dbReference>
<keyword evidence="3" id="KW-1185">Reference proteome</keyword>
<feature type="compositionally biased region" description="Low complexity" evidence="1">
    <location>
        <begin position="44"/>
        <end position="56"/>
    </location>
</feature>
<feature type="compositionally biased region" description="Basic and acidic residues" evidence="1">
    <location>
        <begin position="1"/>
        <end position="15"/>
    </location>
</feature>
<protein>
    <submittedName>
        <fullName evidence="2">Uncharacterized protein</fullName>
    </submittedName>
</protein>
<evidence type="ECO:0000256" key="1">
    <source>
        <dbReference type="SAM" id="MobiDB-lite"/>
    </source>
</evidence>
<comment type="caution">
    <text evidence="2">The sequence shown here is derived from an EMBL/GenBank/DDBJ whole genome shotgun (WGS) entry which is preliminary data.</text>
</comment>
<dbReference type="EMBL" id="BTSY01000005">
    <property type="protein sequence ID" value="GMT26464.1"/>
    <property type="molecule type" value="Genomic_DNA"/>
</dbReference>
<evidence type="ECO:0000313" key="2">
    <source>
        <dbReference type="EMBL" id="GMT26464.1"/>
    </source>
</evidence>
<name>A0AAV5W3F2_9BILA</name>
<evidence type="ECO:0000313" key="3">
    <source>
        <dbReference type="Proteomes" id="UP001432322"/>
    </source>
</evidence>
<organism evidence="2 3">
    <name type="scientific">Pristionchus fissidentatus</name>
    <dbReference type="NCBI Taxonomy" id="1538716"/>
    <lineage>
        <taxon>Eukaryota</taxon>
        <taxon>Metazoa</taxon>
        <taxon>Ecdysozoa</taxon>
        <taxon>Nematoda</taxon>
        <taxon>Chromadorea</taxon>
        <taxon>Rhabditida</taxon>
        <taxon>Rhabditina</taxon>
        <taxon>Diplogasteromorpha</taxon>
        <taxon>Diplogasteroidea</taxon>
        <taxon>Neodiplogasteridae</taxon>
        <taxon>Pristionchus</taxon>
    </lineage>
</organism>
<accession>A0AAV5W3F2</accession>
<gene>
    <name evidence="2" type="ORF">PFISCL1PPCAC_17761</name>
</gene>
<feature type="region of interest" description="Disordered" evidence="1">
    <location>
        <begin position="1"/>
        <end position="71"/>
    </location>
</feature>